<accession>A0A9D1MGF4</accession>
<evidence type="ECO:0000256" key="3">
    <source>
        <dbReference type="ARBA" id="ARBA00023163"/>
    </source>
</evidence>
<dbReference type="PANTHER" id="PTHR30363">
    <property type="entry name" value="HTH-TYPE TRANSCRIPTIONAL REGULATOR SRLR-RELATED"/>
    <property type="match status" value="1"/>
</dbReference>
<dbReference type="InterPro" id="IPR037171">
    <property type="entry name" value="NagB/RpiA_transferase-like"/>
</dbReference>
<dbReference type="PROSITE" id="PS00894">
    <property type="entry name" value="HTH_DEOR_1"/>
    <property type="match status" value="1"/>
</dbReference>
<evidence type="ECO:0000313" key="6">
    <source>
        <dbReference type="Proteomes" id="UP000824081"/>
    </source>
</evidence>
<dbReference type="PANTHER" id="PTHR30363:SF44">
    <property type="entry name" value="AGA OPERON TRANSCRIPTIONAL REPRESSOR-RELATED"/>
    <property type="match status" value="1"/>
</dbReference>
<keyword evidence="2" id="KW-0238">DNA-binding</keyword>
<comment type="caution">
    <text evidence="5">The sequence shown here is derived from an EMBL/GenBank/DDBJ whole genome shotgun (WGS) entry which is preliminary data.</text>
</comment>
<dbReference type="InterPro" id="IPR050313">
    <property type="entry name" value="Carb_Metab_HTH_regulators"/>
</dbReference>
<dbReference type="SMART" id="SM00420">
    <property type="entry name" value="HTH_DEOR"/>
    <property type="match status" value="1"/>
</dbReference>
<organism evidence="5 6">
    <name type="scientific">Candidatus Scatosoma pullistercoris</name>
    <dbReference type="NCBI Taxonomy" id="2840934"/>
    <lineage>
        <taxon>Bacteria</taxon>
        <taxon>Bacillati</taxon>
        <taxon>Bacillota</taxon>
        <taxon>Clostridia</taxon>
        <taxon>Candidatus Scatosoma</taxon>
    </lineage>
</organism>
<dbReference type="GO" id="GO:0003677">
    <property type="term" value="F:DNA binding"/>
    <property type="evidence" value="ECO:0007669"/>
    <property type="project" value="UniProtKB-KW"/>
</dbReference>
<reference evidence="5" key="1">
    <citation type="submission" date="2020-10" db="EMBL/GenBank/DDBJ databases">
        <authorList>
            <person name="Gilroy R."/>
        </authorList>
    </citation>
    <scope>NUCLEOTIDE SEQUENCE</scope>
    <source>
        <strain evidence="5">11687</strain>
    </source>
</reference>
<dbReference type="AlphaFoldDB" id="A0A9D1MGF4"/>
<gene>
    <name evidence="5" type="ORF">IAC57_06240</name>
</gene>
<dbReference type="InterPro" id="IPR001034">
    <property type="entry name" value="DeoR_HTH"/>
</dbReference>
<dbReference type="SUPFAM" id="SSF46785">
    <property type="entry name" value="Winged helix' DNA-binding domain"/>
    <property type="match status" value="1"/>
</dbReference>
<dbReference type="SUPFAM" id="SSF100950">
    <property type="entry name" value="NagB/RpiA/CoA transferase-like"/>
    <property type="match status" value="1"/>
</dbReference>
<dbReference type="Gene3D" id="1.10.10.10">
    <property type="entry name" value="Winged helix-like DNA-binding domain superfamily/Winged helix DNA-binding domain"/>
    <property type="match status" value="1"/>
</dbReference>
<evidence type="ECO:0000313" key="5">
    <source>
        <dbReference type="EMBL" id="HIU59684.1"/>
    </source>
</evidence>
<feature type="domain" description="HTH deoR-type" evidence="4">
    <location>
        <begin position="3"/>
        <end position="58"/>
    </location>
</feature>
<dbReference type="PRINTS" id="PR00037">
    <property type="entry name" value="HTHLACR"/>
</dbReference>
<evidence type="ECO:0000256" key="1">
    <source>
        <dbReference type="ARBA" id="ARBA00023015"/>
    </source>
</evidence>
<keyword evidence="3" id="KW-0804">Transcription</keyword>
<dbReference type="GO" id="GO:0003700">
    <property type="term" value="F:DNA-binding transcription factor activity"/>
    <property type="evidence" value="ECO:0007669"/>
    <property type="project" value="InterPro"/>
</dbReference>
<sequence>MLTTERQNMIMDYLKEHKTAVVRKLAASLYVSEATVRRDLKELQKMGLIERSHGGAVLPENAEEISIFVRISKNAKEKERAATNALKILPDFPFRSLFIDSSSTALALAGRMDLSYKTVVTNNLQTAMQLSKKPNITLILLGGNVQFNTNSATGSWTAGQLGEFSFDLMLASCAAVIGGEAFERSLDQKELKRIAMTRSARRILLVDSSKFSAHGTYRLAPLSAFDCVVTDVPPPADLQGGNIRFSY</sequence>
<dbReference type="Pfam" id="PF08220">
    <property type="entry name" value="HTH_DeoR"/>
    <property type="match status" value="1"/>
</dbReference>
<evidence type="ECO:0000256" key="2">
    <source>
        <dbReference type="ARBA" id="ARBA00023125"/>
    </source>
</evidence>
<dbReference type="InterPro" id="IPR014036">
    <property type="entry name" value="DeoR-like_C"/>
</dbReference>
<dbReference type="Pfam" id="PF00455">
    <property type="entry name" value="DeoRC"/>
    <property type="match status" value="1"/>
</dbReference>
<dbReference type="EMBL" id="DVMZ01000172">
    <property type="protein sequence ID" value="HIU59684.1"/>
    <property type="molecule type" value="Genomic_DNA"/>
</dbReference>
<evidence type="ECO:0000259" key="4">
    <source>
        <dbReference type="PROSITE" id="PS51000"/>
    </source>
</evidence>
<keyword evidence="1" id="KW-0805">Transcription regulation</keyword>
<dbReference type="Proteomes" id="UP000824081">
    <property type="component" value="Unassembled WGS sequence"/>
</dbReference>
<dbReference type="SMART" id="SM01134">
    <property type="entry name" value="DeoRC"/>
    <property type="match status" value="1"/>
</dbReference>
<protein>
    <submittedName>
        <fullName evidence="5">DeoR/GlpR transcriptional regulator</fullName>
    </submittedName>
</protein>
<proteinExistence type="predicted"/>
<dbReference type="InterPro" id="IPR018356">
    <property type="entry name" value="Tscrpt_reg_HTH_DeoR_CS"/>
</dbReference>
<dbReference type="InterPro" id="IPR036388">
    <property type="entry name" value="WH-like_DNA-bd_sf"/>
</dbReference>
<reference evidence="5" key="2">
    <citation type="journal article" date="2021" name="PeerJ">
        <title>Extensive microbial diversity within the chicken gut microbiome revealed by metagenomics and culture.</title>
        <authorList>
            <person name="Gilroy R."/>
            <person name="Ravi A."/>
            <person name="Getino M."/>
            <person name="Pursley I."/>
            <person name="Horton D.L."/>
            <person name="Alikhan N.F."/>
            <person name="Baker D."/>
            <person name="Gharbi K."/>
            <person name="Hall N."/>
            <person name="Watson M."/>
            <person name="Adriaenssens E.M."/>
            <person name="Foster-Nyarko E."/>
            <person name="Jarju S."/>
            <person name="Secka A."/>
            <person name="Antonio M."/>
            <person name="Oren A."/>
            <person name="Chaudhuri R.R."/>
            <person name="La Ragione R."/>
            <person name="Hildebrand F."/>
            <person name="Pallen M.J."/>
        </authorList>
    </citation>
    <scope>NUCLEOTIDE SEQUENCE</scope>
    <source>
        <strain evidence="5">11687</strain>
    </source>
</reference>
<dbReference type="InterPro" id="IPR036390">
    <property type="entry name" value="WH_DNA-bd_sf"/>
</dbReference>
<name>A0A9D1MGF4_9FIRM</name>
<dbReference type="PROSITE" id="PS51000">
    <property type="entry name" value="HTH_DEOR_2"/>
    <property type="match status" value="1"/>
</dbReference>